<name>A0AAD8GYL5_9APIA</name>
<evidence type="ECO:0000256" key="5">
    <source>
        <dbReference type="SAM" id="MobiDB-lite"/>
    </source>
</evidence>
<proteinExistence type="predicted"/>
<dbReference type="PANTHER" id="PTHR21277">
    <property type="entry name" value="TRANSCRIPTIONAL ADAPTER 1"/>
    <property type="match status" value="1"/>
</dbReference>
<dbReference type="GO" id="GO:0000124">
    <property type="term" value="C:SAGA complex"/>
    <property type="evidence" value="ECO:0007669"/>
    <property type="project" value="TreeGrafter"/>
</dbReference>
<feature type="region of interest" description="Disordered" evidence="5">
    <location>
        <begin position="1"/>
        <end position="20"/>
    </location>
</feature>
<comment type="subcellular location">
    <subcellularLocation>
        <location evidence="1">Nucleus</location>
    </subcellularLocation>
</comment>
<keyword evidence="2" id="KW-0805">Transcription regulation</keyword>
<evidence type="ECO:0000256" key="1">
    <source>
        <dbReference type="ARBA" id="ARBA00004123"/>
    </source>
</evidence>
<evidence type="ECO:0000313" key="6">
    <source>
        <dbReference type="EMBL" id="KAK1357755.1"/>
    </source>
</evidence>
<keyword evidence="7" id="KW-1185">Reference proteome</keyword>
<sequence length="124" mass="13248">MEWNGSPVDRTSVQSKYGKDRLVNDDGGELSAVRFPHAPLGIPFWAASKGGAHRSLSLLSSSKVVSLSDIGGLFDTTTLRECMKQIAARQGLEGVSLDCVAILNNGLDAYLKGFYSTCGVKIRA</sequence>
<comment type="caution">
    <text evidence="6">The sequence shown here is derived from an EMBL/GenBank/DDBJ whole genome shotgun (WGS) entry which is preliminary data.</text>
</comment>
<dbReference type="GO" id="GO:0005634">
    <property type="term" value="C:nucleus"/>
    <property type="evidence" value="ECO:0007669"/>
    <property type="project" value="UniProtKB-SubCell"/>
</dbReference>
<dbReference type="InterPro" id="IPR024738">
    <property type="entry name" value="Hfi1/Tada1"/>
</dbReference>
<dbReference type="AlphaFoldDB" id="A0AAD8GYL5"/>
<evidence type="ECO:0000313" key="7">
    <source>
        <dbReference type="Proteomes" id="UP001237642"/>
    </source>
</evidence>
<reference evidence="6" key="1">
    <citation type="submission" date="2023-02" db="EMBL/GenBank/DDBJ databases">
        <title>Genome of toxic invasive species Heracleum sosnowskyi carries increased number of genes despite the absence of recent whole-genome duplications.</title>
        <authorList>
            <person name="Schelkunov M."/>
            <person name="Shtratnikova V."/>
            <person name="Makarenko M."/>
            <person name="Klepikova A."/>
            <person name="Omelchenko D."/>
            <person name="Novikova G."/>
            <person name="Obukhova E."/>
            <person name="Bogdanov V."/>
            <person name="Penin A."/>
            <person name="Logacheva M."/>
        </authorList>
    </citation>
    <scope>NUCLEOTIDE SEQUENCE</scope>
    <source>
        <strain evidence="6">Hsosn_3</strain>
        <tissue evidence="6">Leaf</tissue>
    </source>
</reference>
<evidence type="ECO:0000256" key="3">
    <source>
        <dbReference type="ARBA" id="ARBA00023163"/>
    </source>
</evidence>
<dbReference type="EMBL" id="JAUIZM010000011">
    <property type="protein sequence ID" value="KAK1357755.1"/>
    <property type="molecule type" value="Genomic_DNA"/>
</dbReference>
<dbReference type="GO" id="GO:0006357">
    <property type="term" value="P:regulation of transcription by RNA polymerase II"/>
    <property type="evidence" value="ECO:0007669"/>
    <property type="project" value="TreeGrafter"/>
</dbReference>
<organism evidence="6 7">
    <name type="scientific">Heracleum sosnowskyi</name>
    <dbReference type="NCBI Taxonomy" id="360622"/>
    <lineage>
        <taxon>Eukaryota</taxon>
        <taxon>Viridiplantae</taxon>
        <taxon>Streptophyta</taxon>
        <taxon>Embryophyta</taxon>
        <taxon>Tracheophyta</taxon>
        <taxon>Spermatophyta</taxon>
        <taxon>Magnoliopsida</taxon>
        <taxon>eudicotyledons</taxon>
        <taxon>Gunneridae</taxon>
        <taxon>Pentapetalae</taxon>
        <taxon>asterids</taxon>
        <taxon>campanulids</taxon>
        <taxon>Apiales</taxon>
        <taxon>Apiaceae</taxon>
        <taxon>Apioideae</taxon>
        <taxon>apioid superclade</taxon>
        <taxon>Tordylieae</taxon>
        <taxon>Tordyliinae</taxon>
        <taxon>Heracleum</taxon>
    </lineage>
</organism>
<keyword evidence="4" id="KW-0539">Nucleus</keyword>
<evidence type="ECO:0000256" key="2">
    <source>
        <dbReference type="ARBA" id="ARBA00023015"/>
    </source>
</evidence>
<evidence type="ECO:0000256" key="4">
    <source>
        <dbReference type="ARBA" id="ARBA00023242"/>
    </source>
</evidence>
<dbReference type="Proteomes" id="UP001237642">
    <property type="component" value="Unassembled WGS sequence"/>
</dbReference>
<keyword evidence="3" id="KW-0804">Transcription</keyword>
<protein>
    <submittedName>
        <fullName evidence="6">Uncharacterized protein</fullName>
    </submittedName>
</protein>
<gene>
    <name evidence="6" type="ORF">POM88_051011</name>
</gene>
<dbReference type="GO" id="GO:0003713">
    <property type="term" value="F:transcription coactivator activity"/>
    <property type="evidence" value="ECO:0007669"/>
    <property type="project" value="TreeGrafter"/>
</dbReference>
<dbReference type="Pfam" id="PF12767">
    <property type="entry name" value="SAGA-Tad1"/>
    <property type="match status" value="1"/>
</dbReference>
<reference evidence="6" key="2">
    <citation type="submission" date="2023-05" db="EMBL/GenBank/DDBJ databases">
        <authorList>
            <person name="Schelkunov M.I."/>
        </authorList>
    </citation>
    <scope>NUCLEOTIDE SEQUENCE</scope>
    <source>
        <strain evidence="6">Hsosn_3</strain>
        <tissue evidence="6">Leaf</tissue>
    </source>
</reference>
<accession>A0AAD8GYL5</accession>
<dbReference type="PANTHER" id="PTHR21277:SF5">
    <property type="entry name" value="TRANSCRIPTIONAL ADAPTER 1"/>
    <property type="match status" value="1"/>
</dbReference>